<evidence type="ECO:0000256" key="1">
    <source>
        <dbReference type="SAM" id="MobiDB-lite"/>
    </source>
</evidence>
<dbReference type="Proteomes" id="UP000283458">
    <property type="component" value="Unassembled WGS sequence"/>
</dbReference>
<sequence length="191" mass="19999">MDRLRLGRAVGWITLSAALLTTAACQTTTAPPASPAVSGLASGPERPFRSGRGWTVTIQKPDGGKPFCQATRNPDAAADSGPRMVFRTAAAESGFVLSGVSHPATPGERYELTASFDQGAKLTLSGRGLPDGSLHVAIPSKSYLDELDPFARNRRVIFRSATLGDLGAMALTGTSWAINASDECRILNADP</sequence>
<reference evidence="3 4" key="1">
    <citation type="submission" date="2018-09" db="EMBL/GenBank/DDBJ databases">
        <authorList>
            <person name="Zhu H."/>
        </authorList>
    </citation>
    <scope>NUCLEOTIDE SEQUENCE [LARGE SCALE GENOMIC DNA]</scope>
    <source>
        <strain evidence="3 4">K2W22B-5</strain>
    </source>
</reference>
<dbReference type="PROSITE" id="PS51257">
    <property type="entry name" value="PROKAR_LIPOPROTEIN"/>
    <property type="match status" value="1"/>
</dbReference>
<dbReference type="RefSeq" id="WP_119830550.1">
    <property type="nucleotide sequence ID" value="NZ_QYUL01000001.1"/>
</dbReference>
<comment type="caution">
    <text evidence="3">The sequence shown here is derived from an EMBL/GenBank/DDBJ whole genome shotgun (WGS) entry which is preliminary data.</text>
</comment>
<gene>
    <name evidence="3" type="ORF">D3877_10640</name>
</gene>
<feature type="chain" id="PRO_5019316095" description="Lipoprotein" evidence="2">
    <location>
        <begin position="24"/>
        <end position="191"/>
    </location>
</feature>
<evidence type="ECO:0000313" key="4">
    <source>
        <dbReference type="Proteomes" id="UP000283458"/>
    </source>
</evidence>
<accession>A0A418W4N6</accession>
<dbReference type="OrthoDB" id="7305463at2"/>
<dbReference type="AlphaFoldDB" id="A0A418W4N6"/>
<evidence type="ECO:0000313" key="3">
    <source>
        <dbReference type="EMBL" id="RJF84917.1"/>
    </source>
</evidence>
<keyword evidence="4" id="KW-1185">Reference proteome</keyword>
<organism evidence="3 4">
    <name type="scientific">Azospirillum cavernae</name>
    <dbReference type="NCBI Taxonomy" id="2320860"/>
    <lineage>
        <taxon>Bacteria</taxon>
        <taxon>Pseudomonadati</taxon>
        <taxon>Pseudomonadota</taxon>
        <taxon>Alphaproteobacteria</taxon>
        <taxon>Rhodospirillales</taxon>
        <taxon>Azospirillaceae</taxon>
        <taxon>Azospirillum</taxon>
    </lineage>
</organism>
<name>A0A418W4N6_9PROT</name>
<feature type="compositionally biased region" description="Low complexity" evidence="1">
    <location>
        <begin position="28"/>
        <end position="38"/>
    </location>
</feature>
<feature type="signal peptide" evidence="2">
    <location>
        <begin position="1"/>
        <end position="23"/>
    </location>
</feature>
<evidence type="ECO:0008006" key="5">
    <source>
        <dbReference type="Google" id="ProtNLM"/>
    </source>
</evidence>
<proteinExistence type="predicted"/>
<feature type="region of interest" description="Disordered" evidence="1">
    <location>
        <begin position="28"/>
        <end position="52"/>
    </location>
</feature>
<protein>
    <recommendedName>
        <fullName evidence="5">Lipoprotein</fullName>
    </recommendedName>
</protein>
<keyword evidence="2" id="KW-0732">Signal</keyword>
<dbReference type="EMBL" id="QYUL01000001">
    <property type="protein sequence ID" value="RJF84917.1"/>
    <property type="molecule type" value="Genomic_DNA"/>
</dbReference>
<evidence type="ECO:0000256" key="2">
    <source>
        <dbReference type="SAM" id="SignalP"/>
    </source>
</evidence>